<gene>
    <name evidence="1" type="ORF">JDV02_002030</name>
</gene>
<reference evidence="1" key="1">
    <citation type="submission" date="2021-11" db="EMBL/GenBank/DDBJ databases">
        <title>Purpureocillium_takamizusanense_genome.</title>
        <authorList>
            <person name="Nguyen N.-H."/>
        </authorList>
    </citation>
    <scope>NUCLEOTIDE SEQUENCE</scope>
    <source>
        <strain evidence="1">PT3</strain>
    </source>
</reference>
<name>A0A9Q8QAX3_9HYPO</name>
<evidence type="ECO:0000313" key="2">
    <source>
        <dbReference type="Proteomes" id="UP000829364"/>
    </source>
</evidence>
<keyword evidence="2" id="KW-1185">Reference proteome</keyword>
<dbReference type="Proteomes" id="UP000829364">
    <property type="component" value="Chromosome 2"/>
</dbReference>
<dbReference type="AlphaFoldDB" id="A0A9Q8QAX3"/>
<accession>A0A9Q8QAX3</accession>
<sequence>MEARWWEGDEHGHRWTWISSTGPATVEATTLELHHDVAWKHGSSFCDQRAAGEARRGALRRADLMRAAARLDSAGVGRHLMHAVPRWRGRSPMGLDQAHGQWARRQQVDELFVRGSLERLEEEEEEEL</sequence>
<dbReference type="RefSeq" id="XP_047838983.1">
    <property type="nucleotide sequence ID" value="XM_047983013.1"/>
</dbReference>
<dbReference type="KEGG" id="ptkz:JDV02_002030"/>
<organism evidence="1 2">
    <name type="scientific">Purpureocillium takamizusanense</name>
    <dbReference type="NCBI Taxonomy" id="2060973"/>
    <lineage>
        <taxon>Eukaryota</taxon>
        <taxon>Fungi</taxon>
        <taxon>Dikarya</taxon>
        <taxon>Ascomycota</taxon>
        <taxon>Pezizomycotina</taxon>
        <taxon>Sordariomycetes</taxon>
        <taxon>Hypocreomycetidae</taxon>
        <taxon>Hypocreales</taxon>
        <taxon>Ophiocordycipitaceae</taxon>
        <taxon>Purpureocillium</taxon>
    </lineage>
</organism>
<protein>
    <submittedName>
        <fullName evidence="1">Uncharacterized protein</fullName>
    </submittedName>
</protein>
<dbReference type="GeneID" id="72063991"/>
<evidence type="ECO:0000313" key="1">
    <source>
        <dbReference type="EMBL" id="UNI15502.1"/>
    </source>
</evidence>
<dbReference type="EMBL" id="CP086355">
    <property type="protein sequence ID" value="UNI15502.1"/>
    <property type="molecule type" value="Genomic_DNA"/>
</dbReference>
<proteinExistence type="predicted"/>